<accession>A0A0F9DUF8</accession>
<dbReference type="AlphaFoldDB" id="A0A0F9DUF8"/>
<reference evidence="1" key="1">
    <citation type="journal article" date="2015" name="Nature">
        <title>Complex archaea that bridge the gap between prokaryotes and eukaryotes.</title>
        <authorList>
            <person name="Spang A."/>
            <person name="Saw J.H."/>
            <person name="Jorgensen S.L."/>
            <person name="Zaremba-Niedzwiedzka K."/>
            <person name="Martijn J."/>
            <person name="Lind A.E."/>
            <person name="van Eijk R."/>
            <person name="Schleper C."/>
            <person name="Guy L."/>
            <person name="Ettema T.J."/>
        </authorList>
    </citation>
    <scope>NUCLEOTIDE SEQUENCE</scope>
</reference>
<sequence>MSAKEPSDKELKRAVRFLRHVANCNTCHHNFNANLCNVGYAHFWRWDDIYYENIRGEK</sequence>
<comment type="caution">
    <text evidence="1">The sequence shown here is derived from an EMBL/GenBank/DDBJ whole genome shotgun (WGS) entry which is preliminary data.</text>
</comment>
<proteinExistence type="predicted"/>
<gene>
    <name evidence="1" type="ORF">LCGC14_2235900</name>
</gene>
<organism evidence="1">
    <name type="scientific">marine sediment metagenome</name>
    <dbReference type="NCBI Taxonomy" id="412755"/>
    <lineage>
        <taxon>unclassified sequences</taxon>
        <taxon>metagenomes</taxon>
        <taxon>ecological metagenomes</taxon>
    </lineage>
</organism>
<evidence type="ECO:0000313" key="1">
    <source>
        <dbReference type="EMBL" id="KKL57391.1"/>
    </source>
</evidence>
<protein>
    <submittedName>
        <fullName evidence="1">Uncharacterized protein</fullName>
    </submittedName>
</protein>
<dbReference type="EMBL" id="LAZR01030182">
    <property type="protein sequence ID" value="KKL57391.1"/>
    <property type="molecule type" value="Genomic_DNA"/>
</dbReference>
<name>A0A0F9DUF8_9ZZZZ</name>